<dbReference type="InterPro" id="IPR042110">
    <property type="entry name" value="Adenylosuccinate_synth_dom2"/>
</dbReference>
<feature type="binding site" description="in other chain" evidence="8">
    <location>
        <begin position="37"/>
        <end position="40"/>
    </location>
    <ligand>
        <name>IMP</name>
        <dbReference type="ChEBI" id="CHEBI:58053"/>
        <note>ligand shared between dimeric partners</note>
    </ligand>
</feature>
<dbReference type="Proteomes" id="UP000016637">
    <property type="component" value="Unassembled WGS sequence"/>
</dbReference>
<keyword evidence="6 8" id="KW-0460">Magnesium</keyword>
<comment type="function">
    <text evidence="8">Plays an important role in the de novo pathway of purine nucleotide biosynthesis. Catalyzes the first committed step in the biosynthesis of AMP from IMP.</text>
</comment>
<protein>
    <recommendedName>
        <fullName evidence="8 10">Adenylosuccinate synthetase</fullName>
        <shortName evidence="8">AMPSase</shortName>
        <shortName evidence="8">AdSS</shortName>
        <ecNumber evidence="8 10">6.3.4.4</ecNumber>
    </recommendedName>
    <alternativeName>
        <fullName evidence="8">IMP--aspartate ligase</fullName>
    </alternativeName>
</protein>
<keyword evidence="4 8" id="KW-0547">Nucleotide-binding</keyword>
<dbReference type="GO" id="GO:0004019">
    <property type="term" value="F:adenylosuccinate synthase activity"/>
    <property type="evidence" value="ECO:0007669"/>
    <property type="project" value="UniProtKB-UniRule"/>
</dbReference>
<dbReference type="PROSITE" id="PS00513">
    <property type="entry name" value="ADENYLOSUCCIN_SYN_2"/>
    <property type="match status" value="1"/>
</dbReference>
<dbReference type="InterPro" id="IPR001114">
    <property type="entry name" value="Adenylosuccinate_synthetase"/>
</dbReference>
<keyword evidence="2 8" id="KW-0436">Ligase</keyword>
<dbReference type="SMART" id="SM00788">
    <property type="entry name" value="Adenylsucc_synt"/>
    <property type="match status" value="1"/>
</dbReference>
<feature type="binding site" description="in other chain" evidence="8">
    <location>
        <position position="247"/>
    </location>
    <ligand>
        <name>IMP</name>
        <dbReference type="ChEBI" id="CHEBI:58053"/>
        <note>ligand shared between dimeric partners</note>
    </ligand>
</feature>
<feature type="active site" description="Proton donor" evidence="8">
    <location>
        <position position="65"/>
    </location>
</feature>
<dbReference type="UniPathway" id="UPA00075">
    <property type="reaction ID" value="UER00335"/>
</dbReference>
<dbReference type="HOGENOM" id="CLU_029848_0_0_9"/>
<dbReference type="InterPro" id="IPR042109">
    <property type="entry name" value="Adenylosuccinate_synth_dom1"/>
</dbReference>
<comment type="subunit">
    <text evidence="1 8">Homodimer.</text>
</comment>
<evidence type="ECO:0000256" key="9">
    <source>
        <dbReference type="PROSITE-ProRule" id="PRU10134"/>
    </source>
</evidence>
<keyword evidence="12" id="KW-1185">Reference proteome</keyword>
<dbReference type="AlphaFoldDB" id="U2S1H2"/>
<keyword evidence="5 8" id="KW-0658">Purine biosynthesis</keyword>
<dbReference type="CDD" id="cd03108">
    <property type="entry name" value="AdSS"/>
    <property type="match status" value="1"/>
</dbReference>
<sequence>MFANIRICGIIINGKNNSFQEAQLMSIIVVVGSQWGDEGKGKITDFLAESADVIARYQGGNNAGHTIKFDGKTYKLQLIPSGIFNDEKLSVIGNGLVVDPKWICGEINRLKESDVTCNGLRISNRAHVVLPYHLKLDEVEEARRGDNKIGTTKKGIGPCYVDKYKRCGIRIADLLDKELFKKKLEQNLKEKNEVFEKIYGVKGFTTDEIFDEYFEYGKQLVQYVTDTSKVLEDAQKESKNILFEGAQGVMLDIDHGTYPYVTSSNPSAGGITVGNGFVPTNGFKVLGICKAYTSRVGDGPFPTELFDKVGDTIREVGHEYGTVTKRPRRIGWFDTVVMRHSARVSGMTNLSVNCLDVLSGLKEIKICTAYDYKGEILTEYPANENIIKDCKPIYETLPGFNEDITGISSLEELPANARKYLEKIEELVGVKISVFSTGPDRTQTHLLEDLWK</sequence>
<feature type="binding site" evidence="8">
    <location>
        <position position="64"/>
    </location>
    <ligand>
        <name>Mg(2+)</name>
        <dbReference type="ChEBI" id="CHEBI:18420"/>
    </ligand>
</feature>
<evidence type="ECO:0000313" key="12">
    <source>
        <dbReference type="Proteomes" id="UP000016637"/>
    </source>
</evidence>
<evidence type="ECO:0000256" key="4">
    <source>
        <dbReference type="ARBA" id="ARBA00022741"/>
    </source>
</evidence>
<feature type="binding site" evidence="8">
    <location>
        <begin position="36"/>
        <end position="42"/>
    </location>
    <ligand>
        <name>GTP</name>
        <dbReference type="ChEBI" id="CHEBI:37565"/>
    </ligand>
</feature>
<evidence type="ECO:0000256" key="10">
    <source>
        <dbReference type="RuleBase" id="RU000520"/>
    </source>
</evidence>
<feature type="active site" evidence="9">
    <location>
        <position position="163"/>
    </location>
</feature>
<comment type="catalytic activity">
    <reaction evidence="8 10">
        <text>IMP + L-aspartate + GTP = N(6)-(1,2-dicarboxyethyl)-AMP + GDP + phosphate + 2 H(+)</text>
        <dbReference type="Rhea" id="RHEA:15753"/>
        <dbReference type="ChEBI" id="CHEBI:15378"/>
        <dbReference type="ChEBI" id="CHEBI:29991"/>
        <dbReference type="ChEBI" id="CHEBI:37565"/>
        <dbReference type="ChEBI" id="CHEBI:43474"/>
        <dbReference type="ChEBI" id="CHEBI:57567"/>
        <dbReference type="ChEBI" id="CHEBI:58053"/>
        <dbReference type="ChEBI" id="CHEBI:58189"/>
        <dbReference type="EC" id="6.3.4.4"/>
    </reaction>
</comment>
<dbReference type="Gene3D" id="1.10.300.10">
    <property type="entry name" value="Adenylosuccinate Synthetase, subunit A, domain 2"/>
    <property type="match status" value="1"/>
</dbReference>
<keyword evidence="8" id="KW-0963">Cytoplasm</keyword>
<dbReference type="InterPro" id="IPR033128">
    <property type="entry name" value="Adenylosuccin_syn_Lys_AS"/>
</dbReference>
<dbReference type="Pfam" id="PF00709">
    <property type="entry name" value="Adenylsucc_synt"/>
    <property type="match status" value="1"/>
</dbReference>
<keyword evidence="3 8" id="KW-0479">Metal-binding</keyword>
<dbReference type="SUPFAM" id="SSF52540">
    <property type="entry name" value="P-loop containing nucleoside triphosphate hydrolases"/>
    <property type="match status" value="1"/>
</dbReference>
<dbReference type="PANTHER" id="PTHR11846:SF0">
    <property type="entry name" value="ADENYLOSUCCINATE SYNTHETASE"/>
    <property type="match status" value="1"/>
</dbReference>
<reference evidence="11 12" key="1">
    <citation type="submission" date="2013-08" db="EMBL/GenBank/DDBJ databases">
        <authorList>
            <person name="Weinstock G."/>
            <person name="Sodergren E."/>
            <person name="Wylie T."/>
            <person name="Fulton L."/>
            <person name="Fulton R."/>
            <person name="Fronick C."/>
            <person name="O'Laughlin M."/>
            <person name="Godfrey J."/>
            <person name="Miner T."/>
            <person name="Herter B."/>
            <person name="Appelbaum E."/>
            <person name="Cordes M."/>
            <person name="Lek S."/>
            <person name="Wollam A."/>
            <person name="Pepin K.H."/>
            <person name="Palsikar V.B."/>
            <person name="Mitreva M."/>
            <person name="Wilson R.K."/>
        </authorList>
    </citation>
    <scope>NUCLEOTIDE SEQUENCE [LARGE SCALE GENOMIC DNA]</scope>
    <source>
        <strain evidence="11 12">ATCC 700627</strain>
    </source>
</reference>
<comment type="subcellular location">
    <subcellularLocation>
        <location evidence="8">Cytoplasm</location>
    </subcellularLocation>
</comment>
<dbReference type="GO" id="GO:0005525">
    <property type="term" value="F:GTP binding"/>
    <property type="evidence" value="ECO:0007669"/>
    <property type="project" value="UniProtKB-UniRule"/>
</dbReference>
<feature type="binding site" evidence="8">
    <location>
        <begin position="64"/>
        <end position="66"/>
    </location>
    <ligand>
        <name>GTP</name>
        <dbReference type="ChEBI" id="CHEBI:37565"/>
    </ligand>
</feature>
<feature type="binding site" evidence="8">
    <location>
        <begin position="436"/>
        <end position="438"/>
    </location>
    <ligand>
        <name>GTP</name>
        <dbReference type="ChEBI" id="CHEBI:37565"/>
    </ligand>
</feature>
<evidence type="ECO:0000256" key="7">
    <source>
        <dbReference type="ARBA" id="ARBA00023134"/>
    </source>
</evidence>
<evidence type="ECO:0000256" key="1">
    <source>
        <dbReference type="ARBA" id="ARBA00011738"/>
    </source>
</evidence>
<feature type="binding site" evidence="8">
    <location>
        <begin position="322"/>
        <end position="328"/>
    </location>
    <ligand>
        <name>substrate</name>
    </ligand>
</feature>
<feature type="binding site" evidence="8">
    <location>
        <position position="37"/>
    </location>
    <ligand>
        <name>Mg(2+)</name>
        <dbReference type="ChEBI" id="CHEBI:18420"/>
    </ligand>
</feature>
<name>U2S1H2_9BACL</name>
<evidence type="ECO:0000256" key="6">
    <source>
        <dbReference type="ARBA" id="ARBA00022842"/>
    </source>
</evidence>
<dbReference type="InterPro" id="IPR027417">
    <property type="entry name" value="P-loop_NTPase"/>
</dbReference>
<dbReference type="PROSITE" id="PS01266">
    <property type="entry name" value="ADENYLOSUCCIN_SYN_1"/>
    <property type="match status" value="1"/>
</dbReference>
<organism evidence="11 12">
    <name type="scientific">Gemella bergeri ATCC 700627</name>
    <dbReference type="NCBI Taxonomy" id="1321820"/>
    <lineage>
        <taxon>Bacteria</taxon>
        <taxon>Bacillati</taxon>
        <taxon>Bacillota</taxon>
        <taxon>Bacilli</taxon>
        <taxon>Bacillales</taxon>
        <taxon>Gemellaceae</taxon>
        <taxon>Gemella</taxon>
    </lineage>
</organism>
<dbReference type="EMBL" id="AWVP01000024">
    <property type="protein sequence ID" value="ERK59588.1"/>
    <property type="molecule type" value="Genomic_DNA"/>
</dbReference>
<proteinExistence type="inferred from homology"/>
<comment type="caution">
    <text evidence="11">The sequence shown here is derived from an EMBL/GenBank/DDBJ whole genome shotgun (WGS) entry which is preliminary data.</text>
</comment>
<dbReference type="FunFam" id="1.10.300.10:FF:000001">
    <property type="entry name" value="Adenylosuccinate synthetase"/>
    <property type="match status" value="1"/>
</dbReference>
<feature type="binding site" evidence="8">
    <location>
        <position position="328"/>
    </location>
    <ligand>
        <name>GTP</name>
        <dbReference type="ChEBI" id="CHEBI:37565"/>
    </ligand>
</feature>
<dbReference type="NCBIfam" id="TIGR00184">
    <property type="entry name" value="purA"/>
    <property type="match status" value="1"/>
</dbReference>
<dbReference type="GO" id="GO:0046040">
    <property type="term" value="P:IMP metabolic process"/>
    <property type="evidence" value="ECO:0007669"/>
    <property type="project" value="TreeGrafter"/>
</dbReference>
<evidence type="ECO:0000256" key="5">
    <source>
        <dbReference type="ARBA" id="ARBA00022755"/>
    </source>
</evidence>
<evidence type="ECO:0000313" key="11">
    <source>
        <dbReference type="EMBL" id="ERK59588.1"/>
    </source>
</evidence>
<gene>
    <name evidence="8" type="primary">purA</name>
    <name evidence="11" type="ORF">HMPREF1983_00471</name>
</gene>
<dbReference type="EC" id="6.3.4.4" evidence="8 10"/>
<dbReference type="NCBIfam" id="NF002223">
    <property type="entry name" value="PRK01117.1"/>
    <property type="match status" value="1"/>
</dbReference>
<comment type="similarity">
    <text evidence="8 10">Belongs to the adenylosuccinate synthetase family.</text>
</comment>
<dbReference type="PANTHER" id="PTHR11846">
    <property type="entry name" value="ADENYLOSUCCINATE SYNTHETASE"/>
    <property type="match status" value="1"/>
</dbReference>
<evidence type="ECO:0000256" key="3">
    <source>
        <dbReference type="ARBA" id="ARBA00022723"/>
    </source>
</evidence>
<feature type="active site" description="Proton acceptor" evidence="8">
    <location>
        <position position="37"/>
    </location>
</feature>
<dbReference type="PATRIC" id="fig|1321820.3.peg.463"/>
<feature type="binding site" description="in other chain" evidence="8">
    <location>
        <position position="152"/>
    </location>
    <ligand>
        <name>IMP</name>
        <dbReference type="ChEBI" id="CHEBI:58053"/>
        <note>ligand shared between dimeric partners</note>
    </ligand>
</feature>
<dbReference type="GO" id="GO:0005737">
    <property type="term" value="C:cytoplasm"/>
    <property type="evidence" value="ECO:0007669"/>
    <property type="project" value="UniProtKB-SubCell"/>
</dbReference>
<feature type="binding site" description="in other chain" evidence="8">
    <location>
        <position position="262"/>
    </location>
    <ligand>
        <name>IMP</name>
        <dbReference type="ChEBI" id="CHEBI:58053"/>
        <note>ligand shared between dimeric partners</note>
    </ligand>
</feature>
<feature type="binding site" description="in other chain" evidence="8">
    <location>
        <position position="326"/>
    </location>
    <ligand>
        <name>IMP</name>
        <dbReference type="ChEBI" id="CHEBI:58053"/>
        <note>ligand shared between dimeric partners</note>
    </ligand>
</feature>
<dbReference type="Gene3D" id="3.40.440.10">
    <property type="entry name" value="Adenylosuccinate Synthetase, subunit A, domain 1"/>
    <property type="match status" value="1"/>
</dbReference>
<dbReference type="GO" id="GO:0044208">
    <property type="term" value="P:'de novo' AMP biosynthetic process"/>
    <property type="evidence" value="ECO:0007669"/>
    <property type="project" value="UniProtKB-UniRule"/>
</dbReference>
<comment type="cofactor">
    <cofactor evidence="8">
        <name>Mg(2+)</name>
        <dbReference type="ChEBI" id="CHEBI:18420"/>
    </cofactor>
    <text evidence="8">Binds 1 Mg(2+) ion per subunit.</text>
</comment>
<evidence type="ECO:0000256" key="8">
    <source>
        <dbReference type="HAMAP-Rule" id="MF_00011"/>
    </source>
</evidence>
<dbReference type="Gene3D" id="3.90.170.10">
    <property type="entry name" value="Adenylosuccinate Synthetase, subunit A, domain 3"/>
    <property type="match status" value="1"/>
</dbReference>
<comment type="pathway">
    <text evidence="8 10">Purine metabolism; AMP biosynthesis via de novo pathway; AMP from IMP: step 1/2.</text>
</comment>
<dbReference type="FunFam" id="3.90.170.10:FF:000001">
    <property type="entry name" value="Adenylosuccinate synthetase"/>
    <property type="match status" value="1"/>
</dbReference>
<feature type="binding site" evidence="8">
    <location>
        <position position="166"/>
    </location>
    <ligand>
        <name>IMP</name>
        <dbReference type="ChEBI" id="CHEBI:58053"/>
        <note>ligand shared between dimeric partners</note>
    </ligand>
</feature>
<dbReference type="HAMAP" id="MF_00011">
    <property type="entry name" value="Adenylosucc_synth"/>
    <property type="match status" value="1"/>
</dbReference>
<dbReference type="InterPro" id="IPR018220">
    <property type="entry name" value="Adenylosuccin_syn_GTP-bd"/>
</dbReference>
<accession>U2S1H2</accession>
<dbReference type="eggNOG" id="COG0104">
    <property type="taxonomic scope" value="Bacteria"/>
</dbReference>
<dbReference type="GO" id="GO:0000287">
    <property type="term" value="F:magnesium ion binding"/>
    <property type="evidence" value="ECO:0007669"/>
    <property type="project" value="UniProtKB-UniRule"/>
</dbReference>
<dbReference type="InterPro" id="IPR042111">
    <property type="entry name" value="Adenylosuccinate_synth_dom3"/>
</dbReference>
<evidence type="ECO:0000256" key="2">
    <source>
        <dbReference type="ARBA" id="ARBA00022598"/>
    </source>
</evidence>
<feature type="binding site" description="in other chain" evidence="8">
    <location>
        <begin position="62"/>
        <end position="65"/>
    </location>
    <ligand>
        <name>IMP</name>
        <dbReference type="ChEBI" id="CHEBI:58053"/>
        <note>ligand shared between dimeric partners</note>
    </ligand>
</feature>
<keyword evidence="7 8" id="KW-0342">GTP-binding</keyword>
<feature type="binding site" evidence="8">
    <location>
        <begin position="354"/>
        <end position="356"/>
    </location>
    <ligand>
        <name>GTP</name>
        <dbReference type="ChEBI" id="CHEBI:37565"/>
    </ligand>
</feature>